<dbReference type="GO" id="GO:0005576">
    <property type="term" value="C:extracellular region"/>
    <property type="evidence" value="ECO:0007669"/>
    <property type="project" value="TreeGrafter"/>
</dbReference>
<evidence type="ECO:0000313" key="15">
    <source>
        <dbReference type="Proteomes" id="UP000544222"/>
    </source>
</evidence>
<evidence type="ECO:0000256" key="11">
    <source>
        <dbReference type="SAM" id="SignalP"/>
    </source>
</evidence>
<evidence type="ECO:0000256" key="2">
    <source>
        <dbReference type="ARBA" id="ARBA00006067"/>
    </source>
</evidence>
<dbReference type="GO" id="GO:0006508">
    <property type="term" value="P:proteolysis"/>
    <property type="evidence" value="ECO:0007669"/>
    <property type="project" value="UniProtKB-KW"/>
</dbReference>
<sequence>MKNKLFIGIAGILLSFLLFNSCKNEEPVPQLTISNTTDTIPQTGGTKSLTFTCNASWSIDTTGFEWLHVSPISGNSGNDTIRLTAAANSSLSRSLILNIISTNGQERRITVFQAANIFPSYNTSPIAPDSTGMGSTAAQLAAKFKLGINIGNTMEAPGGETGWGNPVITQLYIDSLKKAGFTSIRIPIAYDYSHIINKATAQIDPAWLNRVKEVVQYCINDGMYTMINIHWDGGWLDCNATGAQLDTIKAKQKAYWEQIATTMRGFDEHLMFASANEPSSNTANFSFTLPTVTNLYDYHQIFINAVRSTGGRNAYRTLIIQAPNTSSDLADYFTPGGLPGMPHDNVPNRLMLEFHYYAPFNFCLDTDPTTAFFYWGQNYHSTTDLSHNATYGEEPYVDGVFSLMKKEFVDKGIPVIVGELGAFPPNSSLTGDNLKLSLASRGHWYSYVCHSALTHGALPFIWDTGEIINRNTGAVQNKQLLDSIQNAVSN</sequence>
<evidence type="ECO:0000256" key="1">
    <source>
        <dbReference type="ARBA" id="ARBA00005641"/>
    </source>
</evidence>
<evidence type="ECO:0000256" key="9">
    <source>
        <dbReference type="ARBA" id="ARBA00023326"/>
    </source>
</evidence>
<accession>A0A7W5H355</accession>
<dbReference type="Proteomes" id="UP000544222">
    <property type="component" value="Unassembled WGS sequence"/>
</dbReference>
<keyword evidence="4 10" id="KW-0378">Hydrolase</keyword>
<reference evidence="14 15" key="1">
    <citation type="submission" date="2020-08" db="EMBL/GenBank/DDBJ databases">
        <title>Genomic Encyclopedia of Type Strains, Phase IV (KMG-IV): sequencing the most valuable type-strain genomes for metagenomic binning, comparative biology and taxonomic classification.</title>
        <authorList>
            <person name="Goeker M."/>
        </authorList>
    </citation>
    <scope>NUCLEOTIDE SEQUENCE [LARGE SCALE GENOMIC DNA]</scope>
    <source>
        <strain evidence="14 15">DSM 27471</strain>
    </source>
</reference>
<dbReference type="SUPFAM" id="SSF51445">
    <property type="entry name" value="(Trans)glycosidases"/>
    <property type="match status" value="1"/>
</dbReference>
<dbReference type="Pfam" id="PF00150">
    <property type="entry name" value="Cellulase"/>
    <property type="match status" value="1"/>
</dbReference>
<evidence type="ECO:0000259" key="13">
    <source>
        <dbReference type="Pfam" id="PF19190"/>
    </source>
</evidence>
<dbReference type="GO" id="GO:0008422">
    <property type="term" value="F:beta-glucosidase activity"/>
    <property type="evidence" value="ECO:0007669"/>
    <property type="project" value="TreeGrafter"/>
</dbReference>
<organism evidence="14 15">
    <name type="scientific">Microbacter margulisiae</name>
    <dbReference type="NCBI Taxonomy" id="1350067"/>
    <lineage>
        <taxon>Bacteria</taxon>
        <taxon>Pseudomonadati</taxon>
        <taxon>Bacteroidota</taxon>
        <taxon>Bacteroidia</taxon>
        <taxon>Bacteroidales</taxon>
        <taxon>Porphyromonadaceae</taxon>
        <taxon>Microbacter</taxon>
    </lineage>
</organism>
<keyword evidence="8 10" id="KW-0326">Glycosidase</keyword>
<evidence type="ECO:0000259" key="12">
    <source>
        <dbReference type="Pfam" id="PF00150"/>
    </source>
</evidence>
<keyword evidence="11" id="KW-0732">Signal</keyword>
<dbReference type="RefSeq" id="WP_183414204.1">
    <property type="nucleotide sequence ID" value="NZ_JACHYB010000002.1"/>
</dbReference>
<dbReference type="InterPro" id="IPR017853">
    <property type="entry name" value="GH"/>
</dbReference>
<protein>
    <submittedName>
        <fullName evidence="14">Aryl-phospho-beta-D-glucosidase BglC (GH1 family)</fullName>
    </submittedName>
</protein>
<keyword evidence="6" id="KW-0136">Cellulose degradation</keyword>
<feature type="signal peptide" evidence="11">
    <location>
        <begin position="1"/>
        <end position="20"/>
    </location>
</feature>
<dbReference type="GO" id="GO:0008234">
    <property type="term" value="F:cysteine-type peptidase activity"/>
    <property type="evidence" value="ECO:0007669"/>
    <property type="project" value="UniProtKB-KW"/>
</dbReference>
<dbReference type="InterPro" id="IPR001547">
    <property type="entry name" value="Glyco_hydro_5"/>
</dbReference>
<evidence type="ECO:0000256" key="8">
    <source>
        <dbReference type="ARBA" id="ARBA00023295"/>
    </source>
</evidence>
<evidence type="ECO:0000256" key="5">
    <source>
        <dbReference type="ARBA" id="ARBA00022807"/>
    </source>
</evidence>
<gene>
    <name evidence="14" type="ORF">FHX64_002663</name>
</gene>
<dbReference type="AlphaFoldDB" id="A0A7W5H355"/>
<name>A0A7W5H355_9PORP</name>
<evidence type="ECO:0000256" key="4">
    <source>
        <dbReference type="ARBA" id="ARBA00022801"/>
    </source>
</evidence>
<evidence type="ECO:0000313" key="14">
    <source>
        <dbReference type="EMBL" id="MBB3188465.1"/>
    </source>
</evidence>
<keyword evidence="3" id="KW-0645">Protease</keyword>
<dbReference type="Gene3D" id="3.20.20.80">
    <property type="entry name" value="Glycosidases"/>
    <property type="match status" value="1"/>
</dbReference>
<feature type="domain" description="Glycoside hydrolase family 5" evidence="12">
    <location>
        <begin position="151"/>
        <end position="448"/>
    </location>
</feature>
<keyword evidence="9" id="KW-0624">Polysaccharide degradation</keyword>
<comment type="caution">
    <text evidence="14">The sequence shown here is derived from an EMBL/GenBank/DDBJ whole genome shotgun (WGS) entry which is preliminary data.</text>
</comment>
<evidence type="ECO:0000256" key="6">
    <source>
        <dbReference type="ARBA" id="ARBA00023001"/>
    </source>
</evidence>
<evidence type="ECO:0000256" key="7">
    <source>
        <dbReference type="ARBA" id="ARBA00023277"/>
    </source>
</evidence>
<feature type="chain" id="PRO_5031277883" evidence="11">
    <location>
        <begin position="21"/>
        <end position="490"/>
    </location>
</feature>
<keyword evidence="5" id="KW-0788">Thiol protease</keyword>
<keyword evidence="7" id="KW-0119">Carbohydrate metabolism</keyword>
<dbReference type="GO" id="GO:0030245">
    <property type="term" value="P:cellulose catabolic process"/>
    <property type="evidence" value="ECO:0007669"/>
    <property type="project" value="UniProtKB-KW"/>
</dbReference>
<evidence type="ECO:0000256" key="10">
    <source>
        <dbReference type="RuleBase" id="RU361153"/>
    </source>
</evidence>
<feature type="domain" description="BACON" evidence="13">
    <location>
        <begin position="31"/>
        <end position="115"/>
    </location>
</feature>
<comment type="similarity">
    <text evidence="2">Belongs to the peptidase C25 family.</text>
</comment>
<dbReference type="Gene3D" id="2.60.40.10">
    <property type="entry name" value="Immunoglobulins"/>
    <property type="match status" value="1"/>
</dbReference>
<dbReference type="PANTHER" id="PTHR31297">
    <property type="entry name" value="GLUCAN ENDO-1,6-BETA-GLUCOSIDASE B"/>
    <property type="match status" value="1"/>
</dbReference>
<evidence type="ECO:0000256" key="3">
    <source>
        <dbReference type="ARBA" id="ARBA00022670"/>
    </source>
</evidence>
<comment type="similarity">
    <text evidence="1 10">Belongs to the glycosyl hydrolase 5 (cellulase A) family.</text>
</comment>
<dbReference type="InterPro" id="IPR024361">
    <property type="entry name" value="BACON"/>
</dbReference>
<dbReference type="InterPro" id="IPR013783">
    <property type="entry name" value="Ig-like_fold"/>
</dbReference>
<dbReference type="GO" id="GO:0009986">
    <property type="term" value="C:cell surface"/>
    <property type="evidence" value="ECO:0007669"/>
    <property type="project" value="TreeGrafter"/>
</dbReference>
<dbReference type="EMBL" id="JACHYB010000002">
    <property type="protein sequence ID" value="MBB3188465.1"/>
    <property type="molecule type" value="Genomic_DNA"/>
</dbReference>
<dbReference type="InterPro" id="IPR050386">
    <property type="entry name" value="Glycosyl_hydrolase_5"/>
</dbReference>
<dbReference type="Pfam" id="PF19190">
    <property type="entry name" value="BACON_2"/>
    <property type="match status" value="1"/>
</dbReference>
<dbReference type="PANTHER" id="PTHR31297:SF41">
    <property type="entry name" value="ENDOGLUCANASE, PUTATIVE (AFU_ORTHOLOGUE AFUA_5G01830)-RELATED"/>
    <property type="match status" value="1"/>
</dbReference>
<dbReference type="CDD" id="cd14948">
    <property type="entry name" value="BACON"/>
    <property type="match status" value="1"/>
</dbReference>
<proteinExistence type="inferred from homology"/>
<keyword evidence="15" id="KW-1185">Reference proteome</keyword>